<dbReference type="GO" id="GO:0005840">
    <property type="term" value="C:ribosome"/>
    <property type="evidence" value="ECO:0007669"/>
    <property type="project" value="UniProtKB-KW"/>
</dbReference>
<dbReference type="GO" id="GO:0003735">
    <property type="term" value="F:structural constituent of ribosome"/>
    <property type="evidence" value="ECO:0007669"/>
    <property type="project" value="InterPro"/>
</dbReference>
<dbReference type="WBParaSite" id="maker-unitig_20948-snap-gene-0.1-mRNA-1">
    <property type="protein sequence ID" value="maker-unitig_20948-snap-gene-0.1-mRNA-1"/>
    <property type="gene ID" value="maker-unitig_20948-snap-gene-0.1"/>
</dbReference>
<keyword evidence="6" id="KW-1185">Reference proteome</keyword>
<proteinExistence type="inferred from homology"/>
<organism evidence="6 7">
    <name type="scientific">Macrostomum lignano</name>
    <dbReference type="NCBI Taxonomy" id="282301"/>
    <lineage>
        <taxon>Eukaryota</taxon>
        <taxon>Metazoa</taxon>
        <taxon>Spiralia</taxon>
        <taxon>Lophotrochozoa</taxon>
        <taxon>Platyhelminthes</taxon>
        <taxon>Rhabditophora</taxon>
        <taxon>Macrostomorpha</taxon>
        <taxon>Macrostomida</taxon>
        <taxon>Macrostomidae</taxon>
        <taxon>Macrostomum</taxon>
    </lineage>
</organism>
<feature type="compositionally biased region" description="Basic and acidic residues" evidence="5">
    <location>
        <begin position="14"/>
        <end position="23"/>
    </location>
</feature>
<feature type="region of interest" description="Disordered" evidence="5">
    <location>
        <begin position="1"/>
        <end position="42"/>
    </location>
</feature>
<protein>
    <recommendedName>
        <fullName evidence="4">40S ribosomal protein S15</fullName>
    </recommendedName>
</protein>
<dbReference type="Pfam" id="PF00203">
    <property type="entry name" value="Ribosomal_S19"/>
    <property type="match status" value="1"/>
</dbReference>
<keyword evidence="3" id="KW-0687">Ribonucleoprotein</keyword>
<evidence type="ECO:0000256" key="5">
    <source>
        <dbReference type="SAM" id="MobiDB-lite"/>
    </source>
</evidence>
<dbReference type="Gene3D" id="3.30.860.10">
    <property type="entry name" value="30s Ribosomal Protein S19, Chain A"/>
    <property type="match status" value="1"/>
</dbReference>
<evidence type="ECO:0000256" key="4">
    <source>
        <dbReference type="ARBA" id="ARBA00035469"/>
    </source>
</evidence>
<name>A0A1I8F5S6_9PLAT</name>
<evidence type="ECO:0000313" key="6">
    <source>
        <dbReference type="Proteomes" id="UP000095280"/>
    </source>
</evidence>
<evidence type="ECO:0000256" key="2">
    <source>
        <dbReference type="ARBA" id="ARBA00022980"/>
    </source>
</evidence>
<keyword evidence="2" id="KW-0689">Ribosomal protein</keyword>
<sequence>MSIDQFSELATCRDSPRLNRGRESASTQSHADSAALRKAKKECPATVKTHLRNMPVLPEMVGSIVADEAMADAGIGATIHSSRFIRPLK</sequence>
<dbReference type="Proteomes" id="UP000095280">
    <property type="component" value="Unplaced"/>
</dbReference>
<evidence type="ECO:0000256" key="3">
    <source>
        <dbReference type="ARBA" id="ARBA00023274"/>
    </source>
</evidence>
<dbReference type="GO" id="GO:0006412">
    <property type="term" value="P:translation"/>
    <property type="evidence" value="ECO:0007669"/>
    <property type="project" value="InterPro"/>
</dbReference>
<dbReference type="InterPro" id="IPR002222">
    <property type="entry name" value="Ribosomal_uS19"/>
</dbReference>
<dbReference type="AlphaFoldDB" id="A0A1I8F5S6"/>
<comment type="similarity">
    <text evidence="1">Belongs to the universal ribosomal protein uS19 family.</text>
</comment>
<dbReference type="SUPFAM" id="SSF54570">
    <property type="entry name" value="Ribosomal protein S19"/>
    <property type="match status" value="1"/>
</dbReference>
<reference evidence="7" key="1">
    <citation type="submission" date="2016-11" db="UniProtKB">
        <authorList>
            <consortium name="WormBaseParasite"/>
        </authorList>
    </citation>
    <scope>IDENTIFICATION</scope>
</reference>
<evidence type="ECO:0000256" key="1">
    <source>
        <dbReference type="ARBA" id="ARBA00007345"/>
    </source>
</evidence>
<accession>A0A1I8F5S6</accession>
<dbReference type="GO" id="GO:1990904">
    <property type="term" value="C:ribonucleoprotein complex"/>
    <property type="evidence" value="ECO:0007669"/>
    <property type="project" value="UniProtKB-KW"/>
</dbReference>
<dbReference type="InterPro" id="IPR023575">
    <property type="entry name" value="Ribosomal_uS19_SF"/>
</dbReference>
<evidence type="ECO:0000313" key="7">
    <source>
        <dbReference type="WBParaSite" id="maker-unitig_20948-snap-gene-0.1-mRNA-1"/>
    </source>
</evidence>